<dbReference type="Proteomes" id="UP000199527">
    <property type="component" value="Unassembled WGS sequence"/>
</dbReference>
<keyword evidence="1" id="KW-0004">4Fe-4S</keyword>
<evidence type="ECO:0000313" key="7">
    <source>
        <dbReference type="Proteomes" id="UP000199527"/>
    </source>
</evidence>
<dbReference type="Pfam" id="PF25160">
    <property type="entry name" value="LdpA_Fe-S-bd"/>
    <property type="match status" value="1"/>
</dbReference>
<dbReference type="GO" id="GO:0051539">
    <property type="term" value="F:4 iron, 4 sulfur cluster binding"/>
    <property type="evidence" value="ECO:0007669"/>
    <property type="project" value="UniProtKB-KW"/>
</dbReference>
<name>A0A1G8JIT3_9GAMM</name>
<dbReference type="Gene3D" id="3.30.70.20">
    <property type="match status" value="2"/>
</dbReference>
<dbReference type="InterPro" id="IPR057431">
    <property type="entry name" value="LdpA_Fe-S-bd"/>
</dbReference>
<feature type="domain" description="4Fe-4S ferredoxin-type" evidence="5">
    <location>
        <begin position="446"/>
        <end position="477"/>
    </location>
</feature>
<protein>
    <submittedName>
        <fullName evidence="6">Ferredoxin</fullName>
    </submittedName>
</protein>
<evidence type="ECO:0000256" key="4">
    <source>
        <dbReference type="ARBA" id="ARBA00023014"/>
    </source>
</evidence>
<evidence type="ECO:0000256" key="3">
    <source>
        <dbReference type="ARBA" id="ARBA00023004"/>
    </source>
</evidence>
<dbReference type="PANTHER" id="PTHR43687:SF4">
    <property type="entry name" value="BLR5484 PROTEIN"/>
    <property type="match status" value="1"/>
</dbReference>
<sequence>MNNPQHAVAEQALAQVQMLENLIPQTVTYTTAGHLLIIGAEDAIRLAAASLDGMASITLVATDPITSQDEEHLAEVMRAVEQTEALPSYYSKQVMVKGFLGQYQAFIKDDSGKELELAPAAVRRPHYDLVLDLGQQPSLTLELLPPGYFHVADDAHKLAGAVAQLPELVGEFSKPRYVKINADICAHHGSGIDGCNRCLNFCPADAIASVNHKIEVDHNLCHGAGSCSNACPTGAISYDQPSPTVLQDYLKRLVTRYIELADSRPVVLFHDMTAGDEALKALQGLHGAVLPVALEEIAVAATDSWMSALAWGARQVVVLTTEVTPPTLMALLQREHKLASDLLQAIGLEDRIQMLATTELDSLTGLVEQSAGWPELAIAAYPSNLPKRDAFYNGLDHLNGCAAANDESLSIPHLPYGEVVVDADKCTLCQSCSALCPTRALMDGGDTPALNFTEQACVQCGLCEKACPEKAITLISQVTLDRDRRQQSRVLHEEEPFECIRCNKPFATKAVITKITAQMESHSAFAGDALKRIQMCEDCRVKDMFEGIMNDPEKQLRV</sequence>
<feature type="domain" description="4Fe-4S ferredoxin-type" evidence="5">
    <location>
        <begin position="417"/>
        <end position="445"/>
    </location>
</feature>
<evidence type="ECO:0000256" key="1">
    <source>
        <dbReference type="ARBA" id="ARBA00022485"/>
    </source>
</evidence>
<dbReference type="SUPFAM" id="SSF54862">
    <property type="entry name" value="4Fe-4S ferredoxins"/>
    <property type="match status" value="1"/>
</dbReference>
<reference evidence="7" key="1">
    <citation type="submission" date="2016-10" db="EMBL/GenBank/DDBJ databases">
        <authorList>
            <person name="Varghese N."/>
            <person name="Submissions S."/>
        </authorList>
    </citation>
    <scope>NUCLEOTIDE SEQUENCE [LARGE SCALE GENOMIC DNA]</scope>
    <source>
        <strain evidence="7">DSM 23317</strain>
    </source>
</reference>
<dbReference type="GO" id="GO:0046872">
    <property type="term" value="F:metal ion binding"/>
    <property type="evidence" value="ECO:0007669"/>
    <property type="project" value="UniProtKB-KW"/>
</dbReference>
<dbReference type="PROSITE" id="PS51379">
    <property type="entry name" value="4FE4S_FER_2"/>
    <property type="match status" value="3"/>
</dbReference>
<keyword evidence="4" id="KW-0411">Iron-sulfur</keyword>
<keyword evidence="3" id="KW-0408">Iron</keyword>
<evidence type="ECO:0000259" key="5">
    <source>
        <dbReference type="PROSITE" id="PS51379"/>
    </source>
</evidence>
<dbReference type="PANTHER" id="PTHR43687">
    <property type="entry name" value="ADENYLYLSULFATE REDUCTASE, BETA SUBUNIT"/>
    <property type="match status" value="1"/>
</dbReference>
<keyword evidence="7" id="KW-1185">Reference proteome</keyword>
<dbReference type="InterPro" id="IPR017896">
    <property type="entry name" value="4Fe4S_Fe-S-bd"/>
</dbReference>
<dbReference type="AlphaFoldDB" id="A0A1G8JIT3"/>
<accession>A0A1G8JIT3</accession>
<dbReference type="EMBL" id="FNEM01000001">
    <property type="protein sequence ID" value="SDI30550.1"/>
    <property type="molecule type" value="Genomic_DNA"/>
</dbReference>
<organism evidence="6 7">
    <name type="scientific">Ferrimonas sediminum</name>
    <dbReference type="NCBI Taxonomy" id="718193"/>
    <lineage>
        <taxon>Bacteria</taxon>
        <taxon>Pseudomonadati</taxon>
        <taxon>Pseudomonadota</taxon>
        <taxon>Gammaproteobacteria</taxon>
        <taxon>Alteromonadales</taxon>
        <taxon>Ferrimonadaceae</taxon>
        <taxon>Ferrimonas</taxon>
    </lineage>
</organism>
<dbReference type="PROSITE" id="PS00198">
    <property type="entry name" value="4FE4S_FER_1"/>
    <property type="match status" value="2"/>
</dbReference>
<keyword evidence="2" id="KW-0479">Metal-binding</keyword>
<feature type="domain" description="4Fe-4S ferredoxin-type" evidence="5">
    <location>
        <begin position="212"/>
        <end position="241"/>
    </location>
</feature>
<dbReference type="InterPro" id="IPR050572">
    <property type="entry name" value="Fe-S_Ferredoxin"/>
</dbReference>
<proteinExistence type="predicted"/>
<evidence type="ECO:0000313" key="6">
    <source>
        <dbReference type="EMBL" id="SDI30550.1"/>
    </source>
</evidence>
<evidence type="ECO:0000256" key="2">
    <source>
        <dbReference type="ARBA" id="ARBA00022723"/>
    </source>
</evidence>
<dbReference type="Pfam" id="PF13187">
    <property type="entry name" value="Fer4_9"/>
    <property type="match status" value="1"/>
</dbReference>
<gene>
    <name evidence="6" type="ORF">SAMN04488540_10154</name>
</gene>
<dbReference type="InterPro" id="IPR017900">
    <property type="entry name" value="4Fe4S_Fe_S_CS"/>
</dbReference>